<dbReference type="SUPFAM" id="SSF55298">
    <property type="entry name" value="YjgF-like"/>
    <property type="match status" value="1"/>
</dbReference>
<feature type="compositionally biased region" description="Low complexity" evidence="1">
    <location>
        <begin position="1"/>
        <end position="14"/>
    </location>
</feature>
<dbReference type="RefSeq" id="XP_008718639.1">
    <property type="nucleotide sequence ID" value="XM_008720417.1"/>
</dbReference>
<dbReference type="InterPro" id="IPR006175">
    <property type="entry name" value="YjgF/YER057c/UK114"/>
</dbReference>
<dbReference type="AlphaFoldDB" id="W2RVY2"/>
<sequence>MSTKPPAGAGAAPPTGGGSTHNPLGTKKTPPATRTPTAKPRTAHASGGGGGGNDDEEATPFRRDDTNTTTLSAEHVPRPNANYSHVIRAPNHTLYLCGWMGDEPGTGKILHKTSAQGQMQQIMRNISACLAAEGSGLEKIVRRRVYLLDMADLKVVDRVWGEWVQAPFPVSTAVGVTGLAKEGARVEVEVEAVV</sequence>
<evidence type="ECO:0000313" key="3">
    <source>
        <dbReference type="Proteomes" id="UP000030752"/>
    </source>
</evidence>
<feature type="region of interest" description="Disordered" evidence="1">
    <location>
        <begin position="1"/>
        <end position="77"/>
    </location>
</feature>
<dbReference type="eggNOG" id="KOG2317">
    <property type="taxonomic scope" value="Eukaryota"/>
</dbReference>
<feature type="compositionally biased region" description="Low complexity" evidence="1">
    <location>
        <begin position="26"/>
        <end position="40"/>
    </location>
</feature>
<keyword evidence="3" id="KW-1185">Reference proteome</keyword>
<evidence type="ECO:0000313" key="2">
    <source>
        <dbReference type="EMBL" id="ETN39854.1"/>
    </source>
</evidence>
<accession>W2RVY2</accession>
<dbReference type="CDD" id="cd00448">
    <property type="entry name" value="YjgF_YER057c_UK114_family"/>
    <property type="match status" value="1"/>
</dbReference>
<dbReference type="PANTHER" id="PTHR11803">
    <property type="entry name" value="2-IMINOBUTANOATE/2-IMINOPROPANOATE DEAMINASE RIDA"/>
    <property type="match status" value="1"/>
</dbReference>
<dbReference type="Pfam" id="PF01042">
    <property type="entry name" value="Ribonuc_L-PSP"/>
    <property type="match status" value="1"/>
</dbReference>
<dbReference type="VEuPathDB" id="FungiDB:HMPREF1541_06080"/>
<dbReference type="OrthoDB" id="309640at2759"/>
<dbReference type="GO" id="GO:0005739">
    <property type="term" value="C:mitochondrion"/>
    <property type="evidence" value="ECO:0007669"/>
    <property type="project" value="TreeGrafter"/>
</dbReference>
<organism evidence="2 3">
    <name type="scientific">Cyphellophora europaea (strain CBS 101466)</name>
    <name type="common">Phialophora europaea</name>
    <dbReference type="NCBI Taxonomy" id="1220924"/>
    <lineage>
        <taxon>Eukaryota</taxon>
        <taxon>Fungi</taxon>
        <taxon>Dikarya</taxon>
        <taxon>Ascomycota</taxon>
        <taxon>Pezizomycotina</taxon>
        <taxon>Eurotiomycetes</taxon>
        <taxon>Chaetothyriomycetidae</taxon>
        <taxon>Chaetothyriales</taxon>
        <taxon>Cyphellophoraceae</taxon>
        <taxon>Cyphellophora</taxon>
    </lineage>
</organism>
<dbReference type="Gene3D" id="3.30.1330.40">
    <property type="entry name" value="RutC-like"/>
    <property type="match status" value="1"/>
</dbReference>
<dbReference type="EMBL" id="KB822721">
    <property type="protein sequence ID" value="ETN39854.1"/>
    <property type="molecule type" value="Genomic_DNA"/>
</dbReference>
<name>W2RVY2_CYPE1</name>
<dbReference type="GO" id="GO:0005829">
    <property type="term" value="C:cytosol"/>
    <property type="evidence" value="ECO:0007669"/>
    <property type="project" value="TreeGrafter"/>
</dbReference>
<protein>
    <submittedName>
        <fullName evidence="2">Uncharacterized protein</fullName>
    </submittedName>
</protein>
<dbReference type="STRING" id="1220924.W2RVY2"/>
<dbReference type="GeneID" id="19973419"/>
<dbReference type="GO" id="GO:0019239">
    <property type="term" value="F:deaminase activity"/>
    <property type="evidence" value="ECO:0007669"/>
    <property type="project" value="TreeGrafter"/>
</dbReference>
<evidence type="ECO:0000256" key="1">
    <source>
        <dbReference type="SAM" id="MobiDB-lite"/>
    </source>
</evidence>
<reference evidence="2 3" key="1">
    <citation type="submission" date="2013-03" db="EMBL/GenBank/DDBJ databases">
        <title>The Genome Sequence of Phialophora europaea CBS 101466.</title>
        <authorList>
            <consortium name="The Broad Institute Genomics Platform"/>
            <person name="Cuomo C."/>
            <person name="de Hoog S."/>
            <person name="Gorbushina A."/>
            <person name="Walker B."/>
            <person name="Young S.K."/>
            <person name="Zeng Q."/>
            <person name="Gargeya S."/>
            <person name="Fitzgerald M."/>
            <person name="Haas B."/>
            <person name="Abouelleil A."/>
            <person name="Allen A.W."/>
            <person name="Alvarado L."/>
            <person name="Arachchi H.M."/>
            <person name="Berlin A.M."/>
            <person name="Chapman S.B."/>
            <person name="Gainer-Dewar J."/>
            <person name="Goldberg J."/>
            <person name="Griggs A."/>
            <person name="Gujja S."/>
            <person name="Hansen M."/>
            <person name="Howarth C."/>
            <person name="Imamovic A."/>
            <person name="Ireland A."/>
            <person name="Larimer J."/>
            <person name="McCowan C."/>
            <person name="Murphy C."/>
            <person name="Pearson M."/>
            <person name="Poon T.W."/>
            <person name="Priest M."/>
            <person name="Roberts A."/>
            <person name="Saif S."/>
            <person name="Shea T."/>
            <person name="Sisk P."/>
            <person name="Sykes S."/>
            <person name="Wortman J."/>
            <person name="Nusbaum C."/>
            <person name="Birren B."/>
        </authorList>
    </citation>
    <scope>NUCLEOTIDE SEQUENCE [LARGE SCALE GENOMIC DNA]</scope>
    <source>
        <strain evidence="2 3">CBS 101466</strain>
    </source>
</reference>
<dbReference type="HOGENOM" id="CLU_1402374_0_0_1"/>
<dbReference type="Proteomes" id="UP000030752">
    <property type="component" value="Unassembled WGS sequence"/>
</dbReference>
<dbReference type="InterPro" id="IPR035959">
    <property type="entry name" value="RutC-like_sf"/>
</dbReference>
<dbReference type="PANTHER" id="PTHR11803:SF22">
    <property type="entry name" value="ENDORIBONUCLEASE FAMILY PROTEIN BRT1, PUTATIVE (AFU_ORTHOLOGUE AFUA_5G03780)-RELATED"/>
    <property type="match status" value="1"/>
</dbReference>
<gene>
    <name evidence="2" type="ORF">HMPREF1541_06080</name>
</gene>
<proteinExistence type="predicted"/>
<dbReference type="InParanoid" id="W2RVY2"/>